<dbReference type="EMBL" id="VSRR010096272">
    <property type="protein sequence ID" value="MPC93827.1"/>
    <property type="molecule type" value="Genomic_DNA"/>
</dbReference>
<gene>
    <name evidence="2" type="ORF">E2C01_088972</name>
</gene>
<name>A0A5B7JL04_PORTR</name>
<sequence>MQRVPVNDVVKINSGRWRNGDDEDQEEEYDDNDDDNDNDDEKEEKKRAITQNSRSFGPYNVNVIQV</sequence>
<reference evidence="2 3" key="1">
    <citation type="submission" date="2019-05" db="EMBL/GenBank/DDBJ databases">
        <title>Another draft genome of Portunus trituberculatus and its Hox gene families provides insights of decapod evolution.</title>
        <authorList>
            <person name="Jeong J.-H."/>
            <person name="Song I."/>
            <person name="Kim S."/>
            <person name="Choi T."/>
            <person name="Kim D."/>
            <person name="Ryu S."/>
            <person name="Kim W."/>
        </authorList>
    </citation>
    <scope>NUCLEOTIDE SEQUENCE [LARGE SCALE GENOMIC DNA]</scope>
    <source>
        <tissue evidence="2">Muscle</tissue>
    </source>
</reference>
<keyword evidence="3" id="KW-1185">Reference proteome</keyword>
<dbReference type="AlphaFoldDB" id="A0A5B7JL04"/>
<organism evidence="2 3">
    <name type="scientific">Portunus trituberculatus</name>
    <name type="common">Swimming crab</name>
    <name type="synonym">Neptunus trituberculatus</name>
    <dbReference type="NCBI Taxonomy" id="210409"/>
    <lineage>
        <taxon>Eukaryota</taxon>
        <taxon>Metazoa</taxon>
        <taxon>Ecdysozoa</taxon>
        <taxon>Arthropoda</taxon>
        <taxon>Crustacea</taxon>
        <taxon>Multicrustacea</taxon>
        <taxon>Malacostraca</taxon>
        <taxon>Eumalacostraca</taxon>
        <taxon>Eucarida</taxon>
        <taxon>Decapoda</taxon>
        <taxon>Pleocyemata</taxon>
        <taxon>Brachyura</taxon>
        <taxon>Eubrachyura</taxon>
        <taxon>Portunoidea</taxon>
        <taxon>Portunidae</taxon>
        <taxon>Portuninae</taxon>
        <taxon>Portunus</taxon>
    </lineage>
</organism>
<comment type="caution">
    <text evidence="2">The sequence shown here is derived from an EMBL/GenBank/DDBJ whole genome shotgun (WGS) entry which is preliminary data.</text>
</comment>
<feature type="compositionally biased region" description="Acidic residues" evidence="1">
    <location>
        <begin position="21"/>
        <end position="42"/>
    </location>
</feature>
<feature type="region of interest" description="Disordered" evidence="1">
    <location>
        <begin position="1"/>
        <end position="66"/>
    </location>
</feature>
<evidence type="ECO:0000313" key="2">
    <source>
        <dbReference type="EMBL" id="MPC93827.1"/>
    </source>
</evidence>
<proteinExistence type="predicted"/>
<protein>
    <submittedName>
        <fullName evidence="2">Uncharacterized protein</fullName>
    </submittedName>
</protein>
<accession>A0A5B7JL04</accession>
<evidence type="ECO:0000256" key="1">
    <source>
        <dbReference type="SAM" id="MobiDB-lite"/>
    </source>
</evidence>
<evidence type="ECO:0000313" key="3">
    <source>
        <dbReference type="Proteomes" id="UP000324222"/>
    </source>
</evidence>
<dbReference type="Proteomes" id="UP000324222">
    <property type="component" value="Unassembled WGS sequence"/>
</dbReference>